<dbReference type="OrthoDB" id="7027445at2"/>
<organism evidence="1 2">
    <name type="scientific">Pseudomonas oryzihabitans</name>
    <dbReference type="NCBI Taxonomy" id="47885"/>
    <lineage>
        <taxon>Bacteria</taxon>
        <taxon>Pseudomonadati</taxon>
        <taxon>Pseudomonadota</taxon>
        <taxon>Gammaproteobacteria</taxon>
        <taxon>Pseudomonadales</taxon>
        <taxon>Pseudomonadaceae</taxon>
        <taxon>Pseudomonas</taxon>
    </lineage>
</organism>
<evidence type="ECO:0000313" key="1">
    <source>
        <dbReference type="EMBL" id="OAN31795.1"/>
    </source>
</evidence>
<evidence type="ECO:0000313" key="2">
    <source>
        <dbReference type="Proteomes" id="UP000078356"/>
    </source>
</evidence>
<dbReference type="RefSeq" id="WP_064307006.1">
    <property type="nucleotide sequence ID" value="NZ_LWCR01000003.1"/>
</dbReference>
<reference evidence="1 2" key="1">
    <citation type="submission" date="2016-04" db="EMBL/GenBank/DDBJ databases">
        <title>Draft Genome Sequences of Staphylococcus capitis Strain H36, S. capitis Strain H65, S. cohnii Strain H62, S. hominis Strain H69, Mycobacterium iranicum Strain H39, Plantibacter sp. Strain H53, Pseudomonas oryzihabitans Strain H72, and Microbacterium sp. Strain H83, isolated from residential settings.</title>
        <authorList>
            <person name="Lymperopoulou D."/>
            <person name="Adams R.I."/>
            <person name="Lindow S."/>
            <person name="Coil D.A."/>
            <person name="Jospin G."/>
            <person name="Eisen J.A."/>
        </authorList>
    </citation>
    <scope>NUCLEOTIDE SEQUENCE [LARGE SCALE GENOMIC DNA]</scope>
    <source>
        <strain evidence="1 2">H72</strain>
    </source>
</reference>
<protein>
    <submittedName>
        <fullName evidence="1">Uncharacterized protein</fullName>
    </submittedName>
</protein>
<comment type="caution">
    <text evidence="1">The sequence shown here is derived from an EMBL/GenBank/DDBJ whole genome shotgun (WGS) entry which is preliminary data.</text>
</comment>
<sequence>MNHKNAVRPCAEADALKLVQSLRALDAKQLLQAAVERGLTFGDCINAFGVTREESAFVRAAQRAPDDDIEFDDLTVVARSERGAFVHCWHFVPNAAAGIPEPSVMLEELLRFASSIEQPQSMRLQMLRGAMAQVMEAVDEKLDELEGVPCEVSPMRIEFGPYALDILPSALVIELVSGAKAIGFSGVLAEALLNWIDYQGNLLDQLAAEMFVAAA</sequence>
<gene>
    <name evidence="1" type="ORF">A4V15_12105</name>
</gene>
<accession>A0A178LM91</accession>
<name>A0A178LM91_9PSED</name>
<dbReference type="AlphaFoldDB" id="A0A178LM91"/>
<dbReference type="Proteomes" id="UP000078356">
    <property type="component" value="Unassembled WGS sequence"/>
</dbReference>
<dbReference type="EMBL" id="LWCR01000003">
    <property type="protein sequence ID" value="OAN31795.1"/>
    <property type="molecule type" value="Genomic_DNA"/>
</dbReference>
<proteinExistence type="predicted"/>